<reference evidence="5 6" key="1">
    <citation type="submission" date="2022-10" db="EMBL/GenBank/DDBJ databases">
        <title>Comparative genomic analysis of Cohnella hashimotonis sp. nov., isolated from the International Space Station.</title>
        <authorList>
            <person name="Simpson A."/>
            <person name="Venkateswaran K."/>
        </authorList>
    </citation>
    <scope>NUCLEOTIDE SEQUENCE [LARGE SCALE GENOMIC DNA]</scope>
    <source>
        <strain evidence="5 6">DSM 18997</strain>
    </source>
</reference>
<dbReference type="SUPFAM" id="SSF56176">
    <property type="entry name" value="FAD-binding/transporter-associated domain-like"/>
    <property type="match status" value="1"/>
</dbReference>
<accession>A0A9X4QPG8</accession>
<dbReference type="InterPro" id="IPR036683">
    <property type="entry name" value="CO_DH_flav_C_dom_sf"/>
</dbReference>
<evidence type="ECO:0000256" key="2">
    <source>
        <dbReference type="ARBA" id="ARBA00022827"/>
    </source>
</evidence>
<dbReference type="AlphaFoldDB" id="A0A9X4QPG8"/>
<protein>
    <submittedName>
        <fullName evidence="5">FAD binding domain-containing protein</fullName>
    </submittedName>
</protein>
<organism evidence="5 6">
    <name type="scientific">Cohnella ginsengisoli</name>
    <dbReference type="NCBI Taxonomy" id="425004"/>
    <lineage>
        <taxon>Bacteria</taxon>
        <taxon>Bacillati</taxon>
        <taxon>Bacillota</taxon>
        <taxon>Bacilli</taxon>
        <taxon>Bacillales</taxon>
        <taxon>Paenibacillaceae</taxon>
        <taxon>Cohnella</taxon>
    </lineage>
</organism>
<gene>
    <name evidence="5" type="ORF">OMP38_23715</name>
</gene>
<dbReference type="InterPro" id="IPR036318">
    <property type="entry name" value="FAD-bd_PCMH-like_sf"/>
</dbReference>
<keyword evidence="1" id="KW-0285">Flavoprotein</keyword>
<dbReference type="Gene3D" id="3.30.465.10">
    <property type="match status" value="1"/>
</dbReference>
<keyword evidence="2" id="KW-0274">FAD</keyword>
<dbReference type="InterPro" id="IPR016169">
    <property type="entry name" value="FAD-bd_PCMH_sub2"/>
</dbReference>
<keyword evidence="6" id="KW-1185">Reference proteome</keyword>
<dbReference type="SMART" id="SM01092">
    <property type="entry name" value="CO_deh_flav_C"/>
    <property type="match status" value="1"/>
</dbReference>
<dbReference type="GO" id="GO:0071949">
    <property type="term" value="F:FAD binding"/>
    <property type="evidence" value="ECO:0007669"/>
    <property type="project" value="InterPro"/>
</dbReference>
<dbReference type="InterPro" id="IPR002346">
    <property type="entry name" value="Mopterin_DH_FAD-bd"/>
</dbReference>
<dbReference type="PANTHER" id="PTHR42659">
    <property type="entry name" value="XANTHINE DEHYDROGENASE SUBUNIT C-RELATED"/>
    <property type="match status" value="1"/>
</dbReference>
<dbReference type="GO" id="GO:0016491">
    <property type="term" value="F:oxidoreductase activity"/>
    <property type="evidence" value="ECO:0007669"/>
    <property type="project" value="UniProtKB-KW"/>
</dbReference>
<dbReference type="InterPro" id="IPR051312">
    <property type="entry name" value="Diverse_Substr_Oxidored"/>
</dbReference>
<name>A0A9X4QPG8_9BACL</name>
<dbReference type="PROSITE" id="PS51387">
    <property type="entry name" value="FAD_PCMH"/>
    <property type="match status" value="1"/>
</dbReference>
<dbReference type="EMBL" id="JAPDHZ010000004">
    <property type="protein sequence ID" value="MDG0793506.1"/>
    <property type="molecule type" value="Genomic_DNA"/>
</dbReference>
<evidence type="ECO:0000256" key="3">
    <source>
        <dbReference type="ARBA" id="ARBA00023002"/>
    </source>
</evidence>
<dbReference type="RefSeq" id="WP_277567279.1">
    <property type="nucleotide sequence ID" value="NZ_JAPDHZ010000004.1"/>
</dbReference>
<dbReference type="InterPro" id="IPR016166">
    <property type="entry name" value="FAD-bd_PCMH"/>
</dbReference>
<proteinExistence type="predicted"/>
<evidence type="ECO:0000313" key="5">
    <source>
        <dbReference type="EMBL" id="MDG0793506.1"/>
    </source>
</evidence>
<dbReference type="InterPro" id="IPR005107">
    <property type="entry name" value="CO_DH_flav_C"/>
</dbReference>
<comment type="caution">
    <text evidence="5">The sequence shown here is derived from an EMBL/GenBank/DDBJ whole genome shotgun (WGS) entry which is preliminary data.</text>
</comment>
<keyword evidence="3" id="KW-0560">Oxidoreductase</keyword>
<dbReference type="Pfam" id="PF03450">
    <property type="entry name" value="CO_deh_flav_C"/>
    <property type="match status" value="1"/>
</dbReference>
<evidence type="ECO:0000256" key="1">
    <source>
        <dbReference type="ARBA" id="ARBA00022630"/>
    </source>
</evidence>
<dbReference type="PANTHER" id="PTHR42659:SF2">
    <property type="entry name" value="XANTHINE DEHYDROGENASE SUBUNIT C-RELATED"/>
    <property type="match status" value="1"/>
</dbReference>
<dbReference type="Gene3D" id="3.30.390.50">
    <property type="entry name" value="CO dehydrogenase flavoprotein, C-terminal domain"/>
    <property type="match status" value="1"/>
</dbReference>
<feature type="domain" description="FAD-binding PCMH-type" evidence="4">
    <location>
        <begin position="7"/>
        <end position="185"/>
    </location>
</feature>
<dbReference type="Proteomes" id="UP001153387">
    <property type="component" value="Unassembled WGS sequence"/>
</dbReference>
<dbReference type="SUPFAM" id="SSF55447">
    <property type="entry name" value="CO dehydrogenase flavoprotein C-terminal domain-like"/>
    <property type="match status" value="1"/>
</dbReference>
<sequence length="314" mass="32855">MAHSHEAHQRSPSVWHPASGREAWRLKRELGEGAVFVAGGTLLRTQWEAGLAPYPAQLIDLSGAADMTGIKQSDEDGRGWRIGALATLAECRSHPGLAADFPLVKEAARLIAAPAVRNLATIGGNVLSRTGDMATALLALDTELLWLNDAGTHAEPLSAWLGRDREGLSGAPGLLLAILPSDVSGISMISKTRRFCAFHKVGRREAFVPPVVNVALNVAFDEGGAVADIRIAAGGGTMIPARLAAAEALTLGRTPDASLLAALHAAVNDEYAPKPDPFVGEAYRRMTAANLVAAALWKAGLDARASGEEGEPCC</sequence>
<evidence type="ECO:0000259" key="4">
    <source>
        <dbReference type="PROSITE" id="PS51387"/>
    </source>
</evidence>
<evidence type="ECO:0000313" key="6">
    <source>
        <dbReference type="Proteomes" id="UP001153387"/>
    </source>
</evidence>
<dbReference type="Pfam" id="PF00941">
    <property type="entry name" value="FAD_binding_5"/>
    <property type="match status" value="1"/>
</dbReference>